<feature type="region of interest" description="Disordered" evidence="1">
    <location>
        <begin position="69"/>
        <end position="88"/>
    </location>
</feature>
<organism evidence="2">
    <name type="scientific">Eutreptiella gymnastica</name>
    <dbReference type="NCBI Taxonomy" id="73025"/>
    <lineage>
        <taxon>Eukaryota</taxon>
        <taxon>Discoba</taxon>
        <taxon>Euglenozoa</taxon>
        <taxon>Euglenida</taxon>
        <taxon>Spirocuta</taxon>
        <taxon>Euglenophyceae</taxon>
        <taxon>Eutreptiales</taxon>
        <taxon>Eutreptiaceae</taxon>
        <taxon>Eutreptiella</taxon>
    </lineage>
</organism>
<name>A0A7S4LM23_9EUGL</name>
<sequence length="140" mass="15882">MFDKAVNTVLEIASEEYHMVELDDDLEFCTVTGIQDEAEQNTLQKNLERELPKQVEVIALGRVSAASIKRTSESMGSQSMSSKDMQRVDKLEQDMKLVKTDLVEVKSLQSDMSVRMEKMQNSIDHLGDRKAEEKPKKANC</sequence>
<feature type="compositionally biased region" description="Low complexity" evidence="1">
    <location>
        <begin position="73"/>
        <end position="83"/>
    </location>
</feature>
<reference evidence="2" key="1">
    <citation type="submission" date="2021-01" db="EMBL/GenBank/DDBJ databases">
        <authorList>
            <person name="Corre E."/>
            <person name="Pelletier E."/>
            <person name="Niang G."/>
            <person name="Scheremetjew M."/>
            <person name="Finn R."/>
            <person name="Kale V."/>
            <person name="Holt S."/>
            <person name="Cochrane G."/>
            <person name="Meng A."/>
            <person name="Brown T."/>
            <person name="Cohen L."/>
        </authorList>
    </citation>
    <scope>NUCLEOTIDE SEQUENCE</scope>
    <source>
        <strain evidence="2">CCMP1594</strain>
    </source>
</reference>
<feature type="region of interest" description="Disordered" evidence="1">
    <location>
        <begin position="121"/>
        <end position="140"/>
    </location>
</feature>
<proteinExistence type="predicted"/>
<protein>
    <submittedName>
        <fullName evidence="2">Uncharacterized protein</fullName>
    </submittedName>
</protein>
<feature type="compositionally biased region" description="Basic and acidic residues" evidence="1">
    <location>
        <begin position="125"/>
        <end position="140"/>
    </location>
</feature>
<dbReference type="AlphaFoldDB" id="A0A7S4LM23"/>
<accession>A0A7S4LM23</accession>
<evidence type="ECO:0000256" key="1">
    <source>
        <dbReference type="SAM" id="MobiDB-lite"/>
    </source>
</evidence>
<dbReference type="EMBL" id="HBJA01145519">
    <property type="protein sequence ID" value="CAE0838610.1"/>
    <property type="molecule type" value="Transcribed_RNA"/>
</dbReference>
<gene>
    <name evidence="2" type="ORF">EGYM00163_LOCUS49982</name>
</gene>
<evidence type="ECO:0000313" key="2">
    <source>
        <dbReference type="EMBL" id="CAE0838610.1"/>
    </source>
</evidence>